<organism evidence="2 3">
    <name type="scientific">Penicillium capsulatum</name>
    <dbReference type="NCBI Taxonomy" id="69766"/>
    <lineage>
        <taxon>Eukaryota</taxon>
        <taxon>Fungi</taxon>
        <taxon>Dikarya</taxon>
        <taxon>Ascomycota</taxon>
        <taxon>Pezizomycotina</taxon>
        <taxon>Eurotiomycetes</taxon>
        <taxon>Eurotiomycetidae</taxon>
        <taxon>Eurotiales</taxon>
        <taxon>Aspergillaceae</taxon>
        <taxon>Penicillium</taxon>
    </lineage>
</organism>
<feature type="compositionally biased region" description="Basic and acidic residues" evidence="1">
    <location>
        <begin position="478"/>
        <end position="487"/>
    </location>
</feature>
<reference evidence="2" key="1">
    <citation type="submission" date="2022-11" db="EMBL/GenBank/DDBJ databases">
        <authorList>
            <person name="Petersen C."/>
        </authorList>
    </citation>
    <scope>NUCLEOTIDE SEQUENCE</scope>
    <source>
        <strain evidence="2">IBT 21917</strain>
    </source>
</reference>
<comment type="caution">
    <text evidence="2">The sequence shown here is derived from an EMBL/GenBank/DDBJ whole genome shotgun (WGS) entry which is preliminary data.</text>
</comment>
<feature type="region of interest" description="Disordered" evidence="1">
    <location>
        <begin position="547"/>
        <end position="626"/>
    </location>
</feature>
<evidence type="ECO:0000313" key="3">
    <source>
        <dbReference type="Proteomes" id="UP001146351"/>
    </source>
</evidence>
<protein>
    <submittedName>
        <fullName evidence="2">Uncharacterized protein</fullName>
    </submittedName>
</protein>
<reference evidence="2" key="2">
    <citation type="journal article" date="2023" name="IMA Fungus">
        <title>Comparative genomic study of the Penicillium genus elucidates a diverse pangenome and 15 lateral gene transfer events.</title>
        <authorList>
            <person name="Petersen C."/>
            <person name="Sorensen T."/>
            <person name="Nielsen M.R."/>
            <person name="Sondergaard T.E."/>
            <person name="Sorensen J.L."/>
            <person name="Fitzpatrick D.A."/>
            <person name="Frisvad J.C."/>
            <person name="Nielsen K.L."/>
        </authorList>
    </citation>
    <scope>NUCLEOTIDE SEQUENCE</scope>
    <source>
        <strain evidence="2">IBT 21917</strain>
    </source>
</reference>
<feature type="compositionally biased region" description="Low complexity" evidence="1">
    <location>
        <begin position="499"/>
        <end position="513"/>
    </location>
</feature>
<accession>A0A9W9I0A6</accession>
<dbReference type="OrthoDB" id="4326688at2759"/>
<feature type="compositionally biased region" description="Acidic residues" evidence="1">
    <location>
        <begin position="617"/>
        <end position="626"/>
    </location>
</feature>
<feature type="compositionally biased region" description="Acidic residues" evidence="1">
    <location>
        <begin position="574"/>
        <end position="596"/>
    </location>
</feature>
<feature type="region of interest" description="Disordered" evidence="1">
    <location>
        <begin position="402"/>
        <end position="458"/>
    </location>
</feature>
<dbReference type="AlphaFoldDB" id="A0A9W9I0A6"/>
<proteinExistence type="predicted"/>
<evidence type="ECO:0000313" key="2">
    <source>
        <dbReference type="EMBL" id="KAJ5162254.1"/>
    </source>
</evidence>
<keyword evidence="3" id="KW-1185">Reference proteome</keyword>
<dbReference type="Proteomes" id="UP001146351">
    <property type="component" value="Unassembled WGS sequence"/>
</dbReference>
<gene>
    <name evidence="2" type="ORF">N7492_007646</name>
</gene>
<sequence>MDIPRGKRKASVSIVASSKKQVRTFSSEGSRINVKPYVRLPRQSPPITDYQEVPENWNSEDNDLKEDDVEGNIQRCKERIEDGIMPQWWKTKLQNYEAVQTQMDKMKDLEPDGLSFDTVIRLRNLEIMRVTLAKDGDRLEQLPNIEAIMNVYREKKLDWSPGQVTYWSKGEKICDGPKQFDWSEFDEYNAEHGGYKSFWVEGLNGPGPSPMANFTANHKAFTVEPKDSQHLHLVTFSLRVPPDAADPDVPNEHSTLEFLDDTGSSVMIIYRDDLDKLEAKRGSPAPLMGNFTGIGVFGTLTLPTYKIEVTIQDDRGENMIDWVPIQVAVKEGSRVGSSYRISGPWMRHRFFVGSSPVNAGLLCVSKNKTGLVSLITAFPEDQTPNPPPEIVPAAEIPYIPPMTSGFFMPPNTGGGDEGNGSEDTPGIPSGSTPAGHAPSAPPSLGSQPRPVLPPMGNPYTGAIPGIQYVLEGGASPRQTRETREETPILRFDQFDLDPSDSTTTTTNSSRASTQDWANSVAGDLYSPRPEPLALFDYSRALSPVQGLLLPQPAGGRLFPPPPLPAVPRQRDPEEASEEPSSEDYWGEGEGLEDDDFGDSRMTSPLREGEPLTGEEAGSSDEEMMEA</sequence>
<dbReference type="EMBL" id="JAPQKO010000005">
    <property type="protein sequence ID" value="KAJ5162254.1"/>
    <property type="molecule type" value="Genomic_DNA"/>
</dbReference>
<feature type="region of interest" description="Disordered" evidence="1">
    <location>
        <begin position="475"/>
        <end position="530"/>
    </location>
</feature>
<evidence type="ECO:0000256" key="1">
    <source>
        <dbReference type="SAM" id="MobiDB-lite"/>
    </source>
</evidence>
<name>A0A9W9I0A6_9EURO</name>
<feature type="region of interest" description="Disordered" evidence="1">
    <location>
        <begin position="40"/>
        <end position="65"/>
    </location>
</feature>